<dbReference type="InterPro" id="IPR002657">
    <property type="entry name" value="BilAc:Na_symport/Acr3"/>
</dbReference>
<feature type="transmembrane region" description="Helical" evidence="6">
    <location>
        <begin position="47"/>
        <end position="65"/>
    </location>
</feature>
<evidence type="ECO:0000256" key="3">
    <source>
        <dbReference type="ARBA" id="ARBA00022989"/>
    </source>
</evidence>
<evidence type="ECO:0000313" key="7">
    <source>
        <dbReference type="EMBL" id="SLM98026.1"/>
    </source>
</evidence>
<dbReference type="Proteomes" id="UP000196581">
    <property type="component" value="Unassembled WGS sequence"/>
</dbReference>
<protein>
    <submittedName>
        <fullName evidence="7">Transmembrane transport protein</fullName>
    </submittedName>
</protein>
<evidence type="ECO:0000256" key="1">
    <source>
        <dbReference type="ARBA" id="ARBA00004141"/>
    </source>
</evidence>
<dbReference type="RefSeq" id="WP_087007091.1">
    <property type="nucleotide sequence ID" value="NZ_FWFF01000014.1"/>
</dbReference>
<feature type="transmembrane region" description="Helical" evidence="6">
    <location>
        <begin position="71"/>
        <end position="88"/>
    </location>
</feature>
<sequence>MMEFVRQAAGYLVLTFVISSMLNVGLTQKPSMILHHLRNFRFLIRMLIVNLIVVPTLMIFALQLVPVATHYETGLIVFGVAAGAPFLIHLTKTSKRDLSLGATVLMILMVGTVLTMPLLLPILVEGVTVSPVQIVTPMLVQIILPMIIGMLLLQFAEPLTARIQPVVAKISNLALYALIAAILIGYSPSFLDPDIWVALGVGSAVLVLAFFVGFMMGDGQDHLKDVGGLGTAQRGTASAMIVASSAFDDPRILVIITILNTFAIVFLILAARWLSPNNRFSLLTPVAADPPERNPWDRDPWSRPQPSNEQET</sequence>
<dbReference type="Gene3D" id="1.20.1530.20">
    <property type="match status" value="1"/>
</dbReference>
<proteinExistence type="predicted"/>
<feature type="compositionally biased region" description="Basic and acidic residues" evidence="5">
    <location>
        <begin position="290"/>
        <end position="301"/>
    </location>
</feature>
<dbReference type="Pfam" id="PF01758">
    <property type="entry name" value="SBF"/>
    <property type="match status" value="1"/>
</dbReference>
<feature type="transmembrane region" description="Helical" evidence="6">
    <location>
        <begin position="195"/>
        <end position="214"/>
    </location>
</feature>
<keyword evidence="8" id="KW-1185">Reference proteome</keyword>
<comment type="subcellular location">
    <subcellularLocation>
        <location evidence="1">Membrane</location>
        <topology evidence="1">Multi-pass membrane protein</topology>
    </subcellularLocation>
</comment>
<accession>A0A1X6XFV3</accession>
<name>A0A1X6XFV3_9MICO</name>
<gene>
    <name evidence="7" type="ORF">FM105_08120</name>
</gene>
<feature type="transmembrane region" description="Helical" evidence="6">
    <location>
        <begin position="6"/>
        <end position="26"/>
    </location>
</feature>
<feature type="transmembrane region" description="Helical" evidence="6">
    <location>
        <begin position="252"/>
        <end position="274"/>
    </location>
</feature>
<feature type="transmembrane region" description="Helical" evidence="6">
    <location>
        <begin position="100"/>
        <end position="122"/>
    </location>
</feature>
<feature type="transmembrane region" description="Helical" evidence="6">
    <location>
        <begin position="173"/>
        <end position="189"/>
    </location>
</feature>
<feature type="transmembrane region" description="Helical" evidence="6">
    <location>
        <begin position="134"/>
        <end position="153"/>
    </location>
</feature>
<evidence type="ECO:0000256" key="5">
    <source>
        <dbReference type="SAM" id="MobiDB-lite"/>
    </source>
</evidence>
<dbReference type="AlphaFoldDB" id="A0A1X6XFV3"/>
<organism evidence="7 8">
    <name type="scientific">Brevibacterium yomogidense</name>
    <dbReference type="NCBI Taxonomy" id="946573"/>
    <lineage>
        <taxon>Bacteria</taxon>
        <taxon>Bacillati</taxon>
        <taxon>Actinomycetota</taxon>
        <taxon>Actinomycetes</taxon>
        <taxon>Micrococcales</taxon>
        <taxon>Brevibacteriaceae</taxon>
        <taxon>Brevibacterium</taxon>
    </lineage>
</organism>
<dbReference type="EMBL" id="FWFF01000014">
    <property type="protein sequence ID" value="SLM98026.1"/>
    <property type="molecule type" value="Genomic_DNA"/>
</dbReference>
<reference evidence="8" key="1">
    <citation type="submission" date="2017-02" db="EMBL/GenBank/DDBJ databases">
        <authorList>
            <person name="Dridi B."/>
        </authorList>
    </citation>
    <scope>NUCLEOTIDE SEQUENCE [LARGE SCALE GENOMIC DNA]</scope>
    <source>
        <strain evidence="8">B Co 03.10</strain>
    </source>
</reference>
<feature type="region of interest" description="Disordered" evidence="5">
    <location>
        <begin position="288"/>
        <end position="312"/>
    </location>
</feature>
<keyword evidence="3 6" id="KW-1133">Transmembrane helix</keyword>
<dbReference type="GO" id="GO:0016020">
    <property type="term" value="C:membrane"/>
    <property type="evidence" value="ECO:0007669"/>
    <property type="project" value="UniProtKB-SubCell"/>
</dbReference>
<evidence type="ECO:0000256" key="4">
    <source>
        <dbReference type="ARBA" id="ARBA00023136"/>
    </source>
</evidence>
<keyword evidence="4 6" id="KW-0472">Membrane</keyword>
<keyword evidence="2 6" id="KW-0812">Transmembrane</keyword>
<evidence type="ECO:0000256" key="2">
    <source>
        <dbReference type="ARBA" id="ARBA00022692"/>
    </source>
</evidence>
<evidence type="ECO:0000256" key="6">
    <source>
        <dbReference type="SAM" id="Phobius"/>
    </source>
</evidence>
<dbReference type="InterPro" id="IPR038770">
    <property type="entry name" value="Na+/solute_symporter_sf"/>
</dbReference>
<evidence type="ECO:0000313" key="8">
    <source>
        <dbReference type="Proteomes" id="UP000196581"/>
    </source>
</evidence>